<keyword evidence="6 9" id="KW-0406">Ion transport</keyword>
<evidence type="ECO:0000256" key="8">
    <source>
        <dbReference type="ARBA" id="ARBA00023201"/>
    </source>
</evidence>
<evidence type="ECO:0000313" key="14">
    <source>
        <dbReference type="Proteomes" id="UP001164746"/>
    </source>
</evidence>
<feature type="domain" description="Cation/H+ exchanger transmembrane" evidence="12">
    <location>
        <begin position="254"/>
        <end position="601"/>
    </location>
</feature>
<name>A0ABY7G0X6_MYAAR</name>
<dbReference type="InterPro" id="IPR004709">
    <property type="entry name" value="NaH_exchanger"/>
</dbReference>
<dbReference type="InterPro" id="IPR006153">
    <property type="entry name" value="Cation/H_exchanger_TM"/>
</dbReference>
<evidence type="ECO:0000313" key="13">
    <source>
        <dbReference type="EMBL" id="WAR28113.1"/>
    </source>
</evidence>
<comment type="subcellular location">
    <subcellularLocation>
        <location evidence="1">Membrane</location>
        <topology evidence="1">Multi-pass membrane protein</topology>
    </subcellularLocation>
</comment>
<sequence>MFKGEASLSLTNRSKVEAPEAPLQKYTATIEWVDVNGKSVDLLTSEGDILCVGKDILKHCIGEEDSQAYFIAHMQIPQTCSTLLLVAIVTSCIPIAHQISTPPLPSDNQKDVTNHSPGTRQHIPNTNQSIFLHGHDDNKSSSSSQQMQTTKKHHTRKNGTTTGHSKSHDHHKQSSEHTGQANDGYAFQYNELREKTERNTADNATNNDLSSWTSNADHVNVVSTSGNSLHDEDDTDKNSEEYQALHHHADGIQFLLIVLGCIVGGVLRYSGLSKKFTLFTPHEFFLFLLPPIILESAFSLHDRTFAENIGGVLLFAVLGTVLNFFLIGLSLWGMHIAGAMENVGVSLVQILVFSSLIVAVDPVAVLAVFQEVGVNNTLYFLVFGESLLNDGVTVVLYNVMQIFNALEVITVGQIFLGLAKFFIVVFFGLLLGIVCGLLSSFITKFTNSVKVVEPLIVFGFAYLAYLLSELFEFSGIVSIMACGMVQVHYAFHNITNKARLSIKFFAKVMATASEIIIFLFLGIVTLDQQHDWKTGFTLWTLFFCILYRFITTYILSFAINRYSTGRIRRIRLDEMFMISYGGLRGAVCFSLVALVNEGGTIKWLVKKFRVKLAQTNKEMNLNEQLCNHVFDHIMAGIEEIVGYTTGEHHIKAKIDNVDDKVIRPRLLRNATTTTLDDISHYYEKLVMNRHLDSVLALEKLAGDNGHSDESQLKQREMVHHRVEESREPNKTNGDNHTFFSNTLHAVRSSIDLEDNDETITRDRKIDLISNLRKKRSRNKRLHNLRTKQEEGSVKPPPKSLSFNWDGSRACGEERALVNKSENGLLKPPSICVNGNHEDRKHSQVTFHLEDTLEEEDETESAGEEDGSDDNGGTKERVKFILG</sequence>
<dbReference type="NCBIfam" id="TIGR00840">
    <property type="entry name" value="b_cpa1"/>
    <property type="match status" value="1"/>
</dbReference>
<keyword evidence="9" id="KW-0050">Antiport</keyword>
<feature type="transmembrane region" description="Helical" evidence="11">
    <location>
        <begin position="254"/>
        <end position="272"/>
    </location>
</feature>
<evidence type="ECO:0000256" key="4">
    <source>
        <dbReference type="ARBA" id="ARBA00022989"/>
    </source>
</evidence>
<evidence type="ECO:0000256" key="3">
    <source>
        <dbReference type="ARBA" id="ARBA00022692"/>
    </source>
</evidence>
<feature type="compositionally biased region" description="Basic and acidic residues" evidence="10">
    <location>
        <begin position="705"/>
        <end position="729"/>
    </location>
</feature>
<evidence type="ECO:0000256" key="6">
    <source>
        <dbReference type="ARBA" id="ARBA00023065"/>
    </source>
</evidence>
<evidence type="ECO:0000259" key="12">
    <source>
        <dbReference type="Pfam" id="PF00999"/>
    </source>
</evidence>
<evidence type="ECO:0000256" key="2">
    <source>
        <dbReference type="ARBA" id="ARBA00022448"/>
    </source>
</evidence>
<feature type="region of interest" description="Disordered" evidence="10">
    <location>
        <begin position="846"/>
        <end position="882"/>
    </location>
</feature>
<feature type="transmembrane region" description="Helical" evidence="11">
    <location>
        <begin position="284"/>
        <end position="300"/>
    </location>
</feature>
<evidence type="ECO:0000256" key="9">
    <source>
        <dbReference type="RuleBase" id="RU003722"/>
    </source>
</evidence>
<keyword evidence="3 9" id="KW-0812">Transmembrane</keyword>
<proteinExistence type="inferred from homology"/>
<feature type="transmembrane region" description="Helical" evidence="11">
    <location>
        <begin position="473"/>
        <end position="492"/>
    </location>
</feature>
<feature type="transmembrane region" description="Helical" evidence="11">
    <location>
        <begin position="536"/>
        <end position="555"/>
    </location>
</feature>
<keyword evidence="8 9" id="KW-0739">Sodium transport</keyword>
<feature type="transmembrane region" description="Helical" evidence="11">
    <location>
        <begin position="346"/>
        <end position="369"/>
    </location>
</feature>
<evidence type="ECO:0000256" key="1">
    <source>
        <dbReference type="ARBA" id="ARBA00004141"/>
    </source>
</evidence>
<feature type="region of interest" description="Disordered" evidence="10">
    <location>
        <begin position="99"/>
        <end position="182"/>
    </location>
</feature>
<feature type="transmembrane region" description="Helical" evidence="11">
    <location>
        <begin position="504"/>
        <end position="524"/>
    </location>
</feature>
<comment type="similarity">
    <text evidence="9">Belongs to the monovalent cation:proton antiporter 1 (CPA1) transporter (TC 2.A.36) family.</text>
</comment>
<dbReference type="InterPro" id="IPR018422">
    <property type="entry name" value="Cation/H_exchanger_CPA1"/>
</dbReference>
<feature type="transmembrane region" description="Helical" evidence="11">
    <location>
        <begin position="312"/>
        <end position="334"/>
    </location>
</feature>
<feature type="compositionally biased region" description="Polar residues" evidence="10">
    <location>
        <begin position="201"/>
        <end position="228"/>
    </location>
</feature>
<feature type="region of interest" description="Disordered" evidence="10">
    <location>
        <begin position="703"/>
        <end position="738"/>
    </location>
</feature>
<feature type="compositionally biased region" description="Low complexity" evidence="10">
    <location>
        <begin position="140"/>
        <end position="149"/>
    </location>
</feature>
<dbReference type="PANTHER" id="PTHR10110">
    <property type="entry name" value="SODIUM/HYDROGEN EXCHANGER"/>
    <property type="match status" value="1"/>
</dbReference>
<feature type="compositionally biased region" description="Basic and acidic residues" evidence="10">
    <location>
        <begin position="871"/>
        <end position="882"/>
    </location>
</feature>
<dbReference type="PANTHER" id="PTHR10110:SF126">
    <property type="entry name" value="NA(+)_H(+) EXCHANGER PROTEIN 7"/>
    <property type="match status" value="1"/>
</dbReference>
<dbReference type="Pfam" id="PF00999">
    <property type="entry name" value="Na_H_Exchanger"/>
    <property type="match status" value="1"/>
</dbReference>
<dbReference type="EMBL" id="CP111026">
    <property type="protein sequence ID" value="WAR28113.1"/>
    <property type="molecule type" value="Genomic_DNA"/>
</dbReference>
<accession>A0ABY7G0X6</accession>
<reference evidence="13" key="1">
    <citation type="submission" date="2022-11" db="EMBL/GenBank/DDBJ databases">
        <title>Centuries of genome instability and evolution in soft-shell clam transmissible cancer (bioRxiv).</title>
        <authorList>
            <person name="Hart S.F.M."/>
            <person name="Yonemitsu M.A."/>
            <person name="Giersch R.M."/>
            <person name="Beal B.F."/>
            <person name="Arriagada G."/>
            <person name="Davis B.W."/>
            <person name="Ostrander E.A."/>
            <person name="Goff S.P."/>
            <person name="Metzger M.J."/>
        </authorList>
    </citation>
    <scope>NUCLEOTIDE SEQUENCE</scope>
    <source>
        <strain evidence="13">MELC-2E11</strain>
        <tissue evidence="13">Siphon/mantle</tissue>
    </source>
</reference>
<gene>
    <name evidence="13" type="ORF">MAR_013817</name>
</gene>
<organism evidence="13 14">
    <name type="scientific">Mya arenaria</name>
    <name type="common">Soft-shell clam</name>
    <dbReference type="NCBI Taxonomy" id="6604"/>
    <lineage>
        <taxon>Eukaryota</taxon>
        <taxon>Metazoa</taxon>
        <taxon>Spiralia</taxon>
        <taxon>Lophotrochozoa</taxon>
        <taxon>Mollusca</taxon>
        <taxon>Bivalvia</taxon>
        <taxon>Autobranchia</taxon>
        <taxon>Heteroconchia</taxon>
        <taxon>Euheterodonta</taxon>
        <taxon>Imparidentia</taxon>
        <taxon>Neoheterodontei</taxon>
        <taxon>Myida</taxon>
        <taxon>Myoidea</taxon>
        <taxon>Myidae</taxon>
        <taxon>Mya</taxon>
    </lineage>
</organism>
<evidence type="ECO:0000256" key="7">
    <source>
        <dbReference type="ARBA" id="ARBA00023136"/>
    </source>
</evidence>
<protein>
    <recommendedName>
        <fullName evidence="9">Sodium/hydrogen exchanger</fullName>
    </recommendedName>
</protein>
<dbReference type="Proteomes" id="UP001164746">
    <property type="component" value="Chromosome 15"/>
</dbReference>
<keyword evidence="7 11" id="KW-0472">Membrane</keyword>
<keyword evidence="14" id="KW-1185">Reference proteome</keyword>
<evidence type="ECO:0000256" key="10">
    <source>
        <dbReference type="SAM" id="MobiDB-lite"/>
    </source>
</evidence>
<keyword evidence="2 9" id="KW-0813">Transport</keyword>
<dbReference type="Gene3D" id="6.10.140.1330">
    <property type="match status" value="1"/>
</dbReference>
<feature type="transmembrane region" description="Helical" evidence="11">
    <location>
        <begin position="412"/>
        <end position="439"/>
    </location>
</feature>
<keyword evidence="5" id="KW-0915">Sodium</keyword>
<feature type="compositionally biased region" description="Polar residues" evidence="10">
    <location>
        <begin position="114"/>
        <end position="130"/>
    </location>
</feature>
<feature type="transmembrane region" description="Helical" evidence="11">
    <location>
        <begin position="378"/>
        <end position="400"/>
    </location>
</feature>
<evidence type="ECO:0000256" key="11">
    <source>
        <dbReference type="SAM" id="Phobius"/>
    </source>
</evidence>
<keyword evidence="4 11" id="KW-1133">Transmembrane helix</keyword>
<dbReference type="PRINTS" id="PR01084">
    <property type="entry name" value="NAHEXCHNGR"/>
</dbReference>
<feature type="transmembrane region" description="Helical" evidence="11">
    <location>
        <begin position="576"/>
        <end position="595"/>
    </location>
</feature>
<evidence type="ECO:0000256" key="5">
    <source>
        <dbReference type="ARBA" id="ARBA00023053"/>
    </source>
</evidence>
<feature type="region of interest" description="Disordered" evidence="10">
    <location>
        <begin position="197"/>
        <end position="238"/>
    </location>
</feature>
<feature type="region of interest" description="Disordered" evidence="10">
    <location>
        <begin position="777"/>
        <end position="804"/>
    </location>
</feature>
<feature type="compositionally biased region" description="Acidic residues" evidence="10">
    <location>
        <begin position="851"/>
        <end position="868"/>
    </location>
</feature>